<feature type="region of interest" description="Disordered" evidence="1">
    <location>
        <begin position="512"/>
        <end position="540"/>
    </location>
</feature>
<dbReference type="EMBL" id="VCAU01000101">
    <property type="protein sequence ID" value="KAF9885199.1"/>
    <property type="molecule type" value="Genomic_DNA"/>
</dbReference>
<reference evidence="2" key="1">
    <citation type="journal article" date="2019" name="Beilstein J. Org. Chem.">
        <title>Nanangenines: drimane sesquiterpenoids as the dominant metabolite cohort of a novel Australian fungus, Aspergillus nanangensis.</title>
        <authorList>
            <person name="Lacey H.J."/>
            <person name="Gilchrist C.L.M."/>
            <person name="Crombie A."/>
            <person name="Kalaitzis J.A."/>
            <person name="Vuong D."/>
            <person name="Rutledge P.J."/>
            <person name="Turner P."/>
            <person name="Pitt J.I."/>
            <person name="Lacey E."/>
            <person name="Chooi Y.H."/>
            <person name="Piggott A.M."/>
        </authorList>
    </citation>
    <scope>NUCLEOTIDE SEQUENCE</scope>
    <source>
        <strain evidence="2">MST-FP2251</strain>
    </source>
</reference>
<dbReference type="Pfam" id="PF13516">
    <property type="entry name" value="LRR_6"/>
    <property type="match status" value="1"/>
</dbReference>
<feature type="region of interest" description="Disordered" evidence="1">
    <location>
        <begin position="338"/>
        <end position="360"/>
    </location>
</feature>
<evidence type="ECO:0000313" key="2">
    <source>
        <dbReference type="EMBL" id="KAF9885199.1"/>
    </source>
</evidence>
<dbReference type="InterPro" id="IPR032675">
    <property type="entry name" value="LRR_dom_sf"/>
</dbReference>
<dbReference type="InterPro" id="IPR001611">
    <property type="entry name" value="Leu-rich_rpt"/>
</dbReference>
<dbReference type="Proteomes" id="UP001194746">
    <property type="component" value="Unassembled WGS sequence"/>
</dbReference>
<feature type="region of interest" description="Disordered" evidence="1">
    <location>
        <begin position="205"/>
        <end position="237"/>
    </location>
</feature>
<reference evidence="2" key="2">
    <citation type="submission" date="2020-02" db="EMBL/GenBank/DDBJ databases">
        <authorList>
            <person name="Gilchrist C.L.M."/>
            <person name="Chooi Y.-H."/>
        </authorList>
    </citation>
    <scope>NUCLEOTIDE SEQUENCE</scope>
    <source>
        <strain evidence="2">MST-FP2251</strain>
    </source>
</reference>
<dbReference type="Gene3D" id="3.80.10.10">
    <property type="entry name" value="Ribonuclease Inhibitor"/>
    <property type="match status" value="1"/>
</dbReference>
<feature type="compositionally biased region" description="Basic residues" evidence="1">
    <location>
        <begin position="214"/>
        <end position="225"/>
    </location>
</feature>
<name>A0AAD4CEZ2_ASPNN</name>
<keyword evidence="3" id="KW-1185">Reference proteome</keyword>
<evidence type="ECO:0008006" key="4">
    <source>
        <dbReference type="Google" id="ProtNLM"/>
    </source>
</evidence>
<dbReference type="AlphaFoldDB" id="A0AAD4CEZ2"/>
<evidence type="ECO:0000256" key="1">
    <source>
        <dbReference type="SAM" id="MobiDB-lite"/>
    </source>
</evidence>
<proteinExistence type="predicted"/>
<feature type="compositionally biased region" description="Acidic residues" evidence="1">
    <location>
        <begin position="341"/>
        <end position="351"/>
    </location>
</feature>
<comment type="caution">
    <text evidence="2">The sequence shown here is derived from an EMBL/GenBank/DDBJ whole genome shotgun (WGS) entry which is preliminary data.</text>
</comment>
<sequence length="623" mass="69070">MGKLNYTARKISGIKLAQVVSKDLKKRMPPAIGSKAAARDPTLEIDVAGKDLTDDDFAIFIDDLLECIKYRDTEHTEGLAKVTEFHLQKNQLTVRSLSKLGEVIALNPGDLRELDLSNNTIRVEAPEEKKTWFDFLSAFKNCYLLKKLDLGSNPLGPGGIEVLARVYIKSELDFIEDDAVAVIGPIVNQDHDIIEDVAALRMTEDKENSPLRAGRSKKSPGKAKAARQNGHTHAASATKNYTQAELKHFACTRGLRSIPFFILPDTAMTNGSACHLASMLSFQRTSEQLLDFLPSGKTATLPDTTPESKSIIWKPNDGLMPHTKRLLEMAEILTDAKAESLSDDDEVENEGPGESNGEFDPIAQRKLQKKMDVEYTRLTKRVRMEALKLGGVHSMDTWVIALKMMTTSRALLLEDKDRAAEPSPGAGVIDAPSEFTQALAHSHSTQDLVHDKPQWWQGYNNNNNHDIPQIVVGEYPGPYKFVEMAFMAAPPICPGSEQFDKNFPALQPVSDAAAHEAKGNSNPGAESSSHKAGKGTTRASLTAHKPFRKTTWRFGLPLEFWRRIIAEAVGADGILDPQQQMQIIRYATDWNSVSYEMTIVGAEDHQQIWKFLETVNCFTYSPL</sequence>
<protein>
    <recommendedName>
        <fullName evidence="4">Leucine rich repeat protein</fullName>
    </recommendedName>
</protein>
<gene>
    <name evidence="2" type="ORF">FE257_000650</name>
</gene>
<accession>A0AAD4CEZ2</accession>
<dbReference type="SUPFAM" id="SSF52047">
    <property type="entry name" value="RNI-like"/>
    <property type="match status" value="1"/>
</dbReference>
<evidence type="ECO:0000313" key="3">
    <source>
        <dbReference type="Proteomes" id="UP001194746"/>
    </source>
</evidence>
<organism evidence="2 3">
    <name type="scientific">Aspergillus nanangensis</name>
    <dbReference type="NCBI Taxonomy" id="2582783"/>
    <lineage>
        <taxon>Eukaryota</taxon>
        <taxon>Fungi</taxon>
        <taxon>Dikarya</taxon>
        <taxon>Ascomycota</taxon>
        <taxon>Pezizomycotina</taxon>
        <taxon>Eurotiomycetes</taxon>
        <taxon>Eurotiomycetidae</taxon>
        <taxon>Eurotiales</taxon>
        <taxon>Aspergillaceae</taxon>
        <taxon>Aspergillus</taxon>
        <taxon>Aspergillus subgen. Circumdati</taxon>
    </lineage>
</organism>